<comment type="caution">
    <text evidence="2">The sequence shown here is derived from an EMBL/GenBank/DDBJ whole genome shotgun (WGS) entry which is preliminary data.</text>
</comment>
<feature type="region of interest" description="Disordered" evidence="1">
    <location>
        <begin position="27"/>
        <end position="64"/>
    </location>
</feature>
<dbReference type="AlphaFoldDB" id="A0A6V8MIN7"/>
<accession>A0A6V8MIN7</accession>
<reference evidence="3" key="1">
    <citation type="submission" date="2020-06" db="EMBL/GenBank/DDBJ databases">
        <title>Draft genomic sequence of Geomonas sp. Red330.</title>
        <authorList>
            <person name="Itoh H."/>
            <person name="Zhenxing X."/>
            <person name="Ushijima N."/>
            <person name="Masuda Y."/>
            <person name="Shiratori Y."/>
            <person name="Senoo K."/>
        </authorList>
    </citation>
    <scope>NUCLEOTIDE SEQUENCE [LARGE SCALE GENOMIC DNA]</scope>
    <source>
        <strain evidence="3">Red330</strain>
    </source>
</reference>
<dbReference type="Proteomes" id="UP000556026">
    <property type="component" value="Unassembled WGS sequence"/>
</dbReference>
<organism evidence="2 3">
    <name type="scientific">Geomonas silvestris</name>
    <dbReference type="NCBI Taxonomy" id="2740184"/>
    <lineage>
        <taxon>Bacteria</taxon>
        <taxon>Pseudomonadati</taxon>
        <taxon>Thermodesulfobacteriota</taxon>
        <taxon>Desulfuromonadia</taxon>
        <taxon>Geobacterales</taxon>
        <taxon>Geobacteraceae</taxon>
        <taxon>Geomonas</taxon>
    </lineage>
</organism>
<gene>
    <name evidence="2" type="ORF">GMST_21530</name>
</gene>
<protein>
    <submittedName>
        <fullName evidence="2">Uncharacterized protein</fullName>
    </submittedName>
</protein>
<keyword evidence="3" id="KW-1185">Reference proteome</keyword>
<feature type="compositionally biased region" description="Pro residues" evidence="1">
    <location>
        <begin position="27"/>
        <end position="38"/>
    </location>
</feature>
<evidence type="ECO:0000313" key="2">
    <source>
        <dbReference type="EMBL" id="GFO59828.1"/>
    </source>
</evidence>
<sequence length="89" mass="9655">MQLKNRVPAPCLPLKVMPQKALQYPWPPVNPFGPPPQLNPLQQQKPCRSYSSAGRRKARPGPEILSHETVRNLLAHGVVSSAGPALSTG</sequence>
<evidence type="ECO:0000313" key="3">
    <source>
        <dbReference type="Proteomes" id="UP000556026"/>
    </source>
</evidence>
<name>A0A6V8MIN7_9BACT</name>
<dbReference type="EMBL" id="BLXX01000005">
    <property type="protein sequence ID" value="GFO59828.1"/>
    <property type="molecule type" value="Genomic_DNA"/>
</dbReference>
<evidence type="ECO:0000256" key="1">
    <source>
        <dbReference type="SAM" id="MobiDB-lite"/>
    </source>
</evidence>
<proteinExistence type="predicted"/>